<dbReference type="GeneID" id="104963133"/>
<dbReference type="PANTHER" id="PTHR15718:SF6">
    <property type="entry name" value="G PROTEIN-REGULATED INDUCER OF NEURITE OUTGROWTH 3"/>
    <property type="match status" value="1"/>
</dbReference>
<feature type="compositionally biased region" description="Polar residues" evidence="2">
    <location>
        <begin position="188"/>
        <end position="198"/>
    </location>
</feature>
<dbReference type="CTD" id="100536832"/>
<accession>A0A6I9PP89</accession>
<feature type="compositionally biased region" description="Polar residues" evidence="2">
    <location>
        <begin position="617"/>
        <end position="629"/>
    </location>
</feature>
<dbReference type="PANTHER" id="PTHR15718">
    <property type="entry name" value="G PROTEIN-REGULATED INDUCER OF NEURITE OUTGROWTH C-TERMINAL DOMAIN-CONTAINING PROTEIN"/>
    <property type="match status" value="1"/>
</dbReference>
<protein>
    <submittedName>
        <fullName evidence="5">G protein-regulated inducer of neurite outgrowth 3</fullName>
    </submittedName>
</protein>
<keyword evidence="4" id="KW-1185">Reference proteome</keyword>
<feature type="compositionally biased region" description="Polar residues" evidence="2">
    <location>
        <begin position="332"/>
        <end position="347"/>
    </location>
</feature>
<dbReference type="Proteomes" id="UP000504611">
    <property type="component" value="Unplaced"/>
</dbReference>
<dbReference type="OrthoDB" id="10049175at2759"/>
<feature type="domain" description="G protein-regulated inducer of neurite outgrowth C-terminal" evidence="3">
    <location>
        <begin position="656"/>
        <end position="785"/>
    </location>
</feature>
<dbReference type="AlphaFoldDB" id="A0A6I9PP89"/>
<dbReference type="InterPro" id="IPR026646">
    <property type="entry name" value="GPRIN2-like/GPRIN3"/>
</dbReference>
<feature type="compositionally biased region" description="Polar residues" evidence="2">
    <location>
        <begin position="575"/>
        <end position="592"/>
    </location>
</feature>
<feature type="compositionally biased region" description="Polar residues" evidence="2">
    <location>
        <begin position="44"/>
        <end position="62"/>
    </location>
</feature>
<feature type="compositionally biased region" description="Polar residues" evidence="2">
    <location>
        <begin position="408"/>
        <end position="417"/>
    </location>
</feature>
<feature type="region of interest" description="Disordered" evidence="2">
    <location>
        <begin position="174"/>
        <end position="417"/>
    </location>
</feature>
<evidence type="ECO:0000313" key="5">
    <source>
        <dbReference type="RefSeq" id="XP_010789997.1"/>
    </source>
</evidence>
<gene>
    <name evidence="5" type="primary">gprin3b</name>
</gene>
<evidence type="ECO:0000313" key="4">
    <source>
        <dbReference type="Proteomes" id="UP000504611"/>
    </source>
</evidence>
<feature type="compositionally biased region" description="Polar residues" evidence="2">
    <location>
        <begin position="239"/>
        <end position="274"/>
    </location>
</feature>
<dbReference type="KEGG" id="ncc:104963133"/>
<feature type="region of interest" description="Disordered" evidence="2">
    <location>
        <begin position="743"/>
        <end position="764"/>
    </location>
</feature>
<dbReference type="InterPro" id="IPR032745">
    <property type="entry name" value="GRIN_C"/>
</dbReference>
<feature type="compositionally biased region" description="Basic and acidic residues" evidence="2">
    <location>
        <begin position="668"/>
        <end position="693"/>
    </location>
</feature>
<feature type="compositionally biased region" description="Low complexity" evidence="2">
    <location>
        <begin position="654"/>
        <end position="666"/>
    </location>
</feature>
<name>A0A6I9PP89_9TELE</name>
<sequence length="791" mass="85057">MGTNPKRTVTVQMVPQLAVIDTLGNKEPNANWANEPDLQLSQVCPKTTLTSPDHTQDNSSLTAAPDITQIPQTASKGGEPVCSAVSDKPVPTNGNQTKTEPVTGGDQQMEDLSLTSQSVGEAGRDQRDSNANIKMFSQADKKDIFKADTDLTASKIDMQNNDCRIKGPSAAEEECAKLASSSREDSNKNVPASNTNLNDPCELRQTASEPPHDNKGSSTAPKNKDTAVPQKLQEPDHMCSSSQSSVSPKETPKAQQRIETTAASHCSTTPPSKSNDVEVWCADKTSSSSHPEKDLQPVKEAQVSSDKHQPASSQKDLSTLDDPKETPKAKQSIETTAASHCSTTPPSKNKDAELRCTDTNSSSTHPENMPQEKKPHVSSDKHHPASSQKDSSTLPQASQIMKADASEEATQINTSVSEGQQQLGKLFKEASTMTLSPFPTPVKQLHDMEVQAVANTCSKAVSTSPSLLPFSVPRNGGAVPREAAQRLAVVYQADGGVGIHQISMSPLPTDPRSERLTVEAEMCPNQNVGVVFPLETLSQQQDKRLGAKPKDSALCNTQPVYQINIEHSNPKEQGETGNSQNETSVQKSTAKTATAEAPSLISGKTQETAGASKAGSADSNKAALSQAAVNTKPTQAPPTATKTASKPEPRKVKAASPKQKAKAGGKASKKETKSSKQKMEQERKKEEDELREKGIHDVVWDEQGMTWEVYGASVDPESLGFAIQSHLQCKIKEQERKLVVQTSIRKSDSGADSPAHVKKNKRRQQNIFRSMLQNVRRPNCCVNPPSSSVLE</sequence>
<proteinExistence type="predicted"/>
<dbReference type="Pfam" id="PF15235">
    <property type="entry name" value="GRIN_C"/>
    <property type="match status" value="1"/>
</dbReference>
<feature type="compositionally biased region" description="Polar residues" evidence="2">
    <location>
        <begin position="357"/>
        <end position="366"/>
    </location>
</feature>
<dbReference type="GO" id="GO:0005886">
    <property type="term" value="C:plasma membrane"/>
    <property type="evidence" value="ECO:0007669"/>
    <property type="project" value="TreeGrafter"/>
</dbReference>
<evidence type="ECO:0000256" key="1">
    <source>
        <dbReference type="ARBA" id="ARBA00002358"/>
    </source>
</evidence>
<feature type="compositionally biased region" description="Low complexity" evidence="2">
    <location>
        <begin position="631"/>
        <end position="644"/>
    </location>
</feature>
<feature type="compositionally biased region" description="Polar residues" evidence="2">
    <location>
        <begin position="385"/>
        <end position="399"/>
    </location>
</feature>
<dbReference type="RefSeq" id="XP_010789997.1">
    <property type="nucleotide sequence ID" value="XM_010791695.1"/>
</dbReference>
<feature type="compositionally biased region" description="Basic and acidic residues" evidence="2">
    <location>
        <begin position="370"/>
        <end position="383"/>
    </location>
</feature>
<reference evidence="5" key="1">
    <citation type="submission" date="2025-08" db="UniProtKB">
        <authorList>
            <consortium name="RefSeq"/>
        </authorList>
    </citation>
    <scope>IDENTIFICATION</scope>
    <source>
        <tissue evidence="5">Muscle</tissue>
    </source>
</reference>
<feature type="region of interest" description="Disordered" evidence="2">
    <location>
        <begin position="567"/>
        <end position="693"/>
    </location>
</feature>
<dbReference type="GO" id="GO:0031175">
    <property type="term" value="P:neuron projection development"/>
    <property type="evidence" value="ECO:0007669"/>
    <property type="project" value="TreeGrafter"/>
</dbReference>
<comment type="function">
    <text evidence="1">May be involved in neurite outgrowth.</text>
</comment>
<evidence type="ECO:0000259" key="3">
    <source>
        <dbReference type="Pfam" id="PF15235"/>
    </source>
</evidence>
<feature type="region of interest" description="Disordered" evidence="2">
    <location>
        <begin position="44"/>
        <end position="110"/>
    </location>
</feature>
<evidence type="ECO:0000256" key="2">
    <source>
        <dbReference type="SAM" id="MobiDB-lite"/>
    </source>
</evidence>
<organism evidence="4 5">
    <name type="scientific">Notothenia coriiceps</name>
    <name type="common">black rockcod</name>
    <dbReference type="NCBI Taxonomy" id="8208"/>
    <lineage>
        <taxon>Eukaryota</taxon>
        <taxon>Metazoa</taxon>
        <taxon>Chordata</taxon>
        <taxon>Craniata</taxon>
        <taxon>Vertebrata</taxon>
        <taxon>Euteleostomi</taxon>
        <taxon>Actinopterygii</taxon>
        <taxon>Neopterygii</taxon>
        <taxon>Teleostei</taxon>
        <taxon>Neoteleostei</taxon>
        <taxon>Acanthomorphata</taxon>
        <taxon>Eupercaria</taxon>
        <taxon>Perciformes</taxon>
        <taxon>Notothenioidei</taxon>
        <taxon>Nototheniidae</taxon>
        <taxon>Notothenia</taxon>
    </lineage>
</organism>